<dbReference type="GO" id="GO:0071949">
    <property type="term" value="F:FAD binding"/>
    <property type="evidence" value="ECO:0007669"/>
    <property type="project" value="InterPro"/>
</dbReference>
<accession>A0A0D2FAG5</accession>
<dbReference type="Proteomes" id="UP000054266">
    <property type="component" value="Unassembled WGS sequence"/>
</dbReference>
<keyword evidence="8" id="KW-1185">Reference proteome</keyword>
<feature type="domain" description="FAD-binding PCMH-type" evidence="6">
    <location>
        <begin position="40"/>
        <end position="208"/>
    </location>
</feature>
<evidence type="ECO:0000256" key="2">
    <source>
        <dbReference type="ARBA" id="ARBA00005466"/>
    </source>
</evidence>
<dbReference type="InterPro" id="IPR006094">
    <property type="entry name" value="Oxid_FAD_bind_N"/>
</dbReference>
<evidence type="ECO:0000313" key="7">
    <source>
        <dbReference type="EMBL" id="KIW63905.1"/>
    </source>
</evidence>
<dbReference type="InterPro" id="IPR050416">
    <property type="entry name" value="FAD-linked_Oxidoreductase"/>
</dbReference>
<gene>
    <name evidence="7" type="ORF">PV04_08871</name>
</gene>
<dbReference type="InterPro" id="IPR016166">
    <property type="entry name" value="FAD-bd_PCMH"/>
</dbReference>
<dbReference type="InterPro" id="IPR016169">
    <property type="entry name" value="FAD-bd_PCMH_sub2"/>
</dbReference>
<dbReference type="SUPFAM" id="SSF56176">
    <property type="entry name" value="FAD-binding/transporter-associated domain-like"/>
    <property type="match status" value="1"/>
</dbReference>
<proteinExistence type="inferred from homology"/>
<evidence type="ECO:0000256" key="3">
    <source>
        <dbReference type="ARBA" id="ARBA00022630"/>
    </source>
</evidence>
<name>A0A0D2FAG5_9EURO</name>
<comment type="cofactor">
    <cofactor evidence="1">
        <name>FAD</name>
        <dbReference type="ChEBI" id="CHEBI:57692"/>
    </cofactor>
</comment>
<comment type="similarity">
    <text evidence="2">Belongs to the oxygen-dependent FAD-linked oxidoreductase family.</text>
</comment>
<protein>
    <recommendedName>
        <fullName evidence="6">FAD-binding PCMH-type domain-containing protein</fullName>
    </recommendedName>
</protein>
<dbReference type="PANTHER" id="PTHR42973">
    <property type="entry name" value="BINDING OXIDOREDUCTASE, PUTATIVE (AFU_ORTHOLOGUE AFUA_1G17690)-RELATED"/>
    <property type="match status" value="1"/>
</dbReference>
<dbReference type="AlphaFoldDB" id="A0A0D2FAG5"/>
<evidence type="ECO:0000256" key="4">
    <source>
        <dbReference type="ARBA" id="ARBA00022827"/>
    </source>
</evidence>
<evidence type="ECO:0000256" key="1">
    <source>
        <dbReference type="ARBA" id="ARBA00001974"/>
    </source>
</evidence>
<reference evidence="7 8" key="1">
    <citation type="submission" date="2015-01" db="EMBL/GenBank/DDBJ databases">
        <title>The Genome Sequence of Capronia semiimmersa CBS27337.</title>
        <authorList>
            <consortium name="The Broad Institute Genomics Platform"/>
            <person name="Cuomo C."/>
            <person name="de Hoog S."/>
            <person name="Gorbushina A."/>
            <person name="Stielow B."/>
            <person name="Teixiera M."/>
            <person name="Abouelleil A."/>
            <person name="Chapman S.B."/>
            <person name="Priest M."/>
            <person name="Young S.K."/>
            <person name="Wortman J."/>
            <person name="Nusbaum C."/>
            <person name="Birren B."/>
        </authorList>
    </citation>
    <scope>NUCLEOTIDE SEQUENCE [LARGE SCALE GENOMIC DNA]</scope>
    <source>
        <strain evidence="7 8">CBS 27337</strain>
    </source>
</reference>
<sequence>MTDSIGPQFTYLLSLLSDSEIILPPSDLYNAETSTWAAQKNLHPRLVLRPSSTESLSKVIAYLSTTDLDISIRGSGYGSASAKDVVVSMAAFDDFEFDREDEVLKIGAGLRWRDYYEKMERVAPDYHVVAARTPALSIGGSILSAGFSWLARQYGNTSDVSNFLDAECILPSGEVLWASKNPDLLWALRGGGGSFCVVTKFKLRAYKYTRQIWAGPIIIPRRHLDLVAKGVAGMQRRAERDEIPPQVTNDLYVVSKAQAAHMGATEDLLIVQAFDALGEEHGRSEHGFKWALDIPGSMDMTKVTDLRGVSMMQEQVASLKGAFKTFWQPLTVGPLDQSIILNAVSWFDRVVSSGGSISPSAQLVFECLCTRASSSGAHSSAWPRPPGMTNTIICAAGCVAAEGTDNELEKARRLCLEAPGLILPRDQSGKGVRIAPNAVESFHELRDVSFSPSLPRQLDEVDVI</sequence>
<dbReference type="PROSITE" id="PS51387">
    <property type="entry name" value="FAD_PCMH"/>
    <property type="match status" value="1"/>
</dbReference>
<dbReference type="Gene3D" id="3.30.465.10">
    <property type="match status" value="1"/>
</dbReference>
<keyword evidence="4" id="KW-0274">FAD</keyword>
<dbReference type="HOGENOM" id="CLU_031390_0_0_1"/>
<evidence type="ECO:0000313" key="8">
    <source>
        <dbReference type="Proteomes" id="UP000054266"/>
    </source>
</evidence>
<organism evidence="7 8">
    <name type="scientific">Phialophora macrospora</name>
    <dbReference type="NCBI Taxonomy" id="1851006"/>
    <lineage>
        <taxon>Eukaryota</taxon>
        <taxon>Fungi</taxon>
        <taxon>Dikarya</taxon>
        <taxon>Ascomycota</taxon>
        <taxon>Pezizomycotina</taxon>
        <taxon>Eurotiomycetes</taxon>
        <taxon>Chaetothyriomycetidae</taxon>
        <taxon>Chaetothyriales</taxon>
        <taxon>Herpotrichiellaceae</taxon>
        <taxon>Phialophora</taxon>
    </lineage>
</organism>
<keyword evidence="5" id="KW-0560">Oxidoreductase</keyword>
<dbReference type="Pfam" id="PF01565">
    <property type="entry name" value="FAD_binding_4"/>
    <property type="match status" value="1"/>
</dbReference>
<dbReference type="PANTHER" id="PTHR42973:SF39">
    <property type="entry name" value="FAD-BINDING PCMH-TYPE DOMAIN-CONTAINING PROTEIN"/>
    <property type="match status" value="1"/>
</dbReference>
<dbReference type="EMBL" id="KN846961">
    <property type="protein sequence ID" value="KIW63905.1"/>
    <property type="molecule type" value="Genomic_DNA"/>
</dbReference>
<keyword evidence="3" id="KW-0285">Flavoprotein</keyword>
<dbReference type="InterPro" id="IPR036318">
    <property type="entry name" value="FAD-bd_PCMH-like_sf"/>
</dbReference>
<evidence type="ECO:0000256" key="5">
    <source>
        <dbReference type="ARBA" id="ARBA00023002"/>
    </source>
</evidence>
<dbReference type="GO" id="GO:0016491">
    <property type="term" value="F:oxidoreductase activity"/>
    <property type="evidence" value="ECO:0007669"/>
    <property type="project" value="UniProtKB-KW"/>
</dbReference>
<evidence type="ECO:0000259" key="6">
    <source>
        <dbReference type="PROSITE" id="PS51387"/>
    </source>
</evidence>
<dbReference type="STRING" id="5601.A0A0D2FAG5"/>